<gene>
    <name evidence="1" type="ORF">EL26_14725</name>
</gene>
<name>A0A074M962_9BACL</name>
<dbReference type="Proteomes" id="UP000027931">
    <property type="component" value="Unassembled WGS sequence"/>
</dbReference>
<protein>
    <submittedName>
        <fullName evidence="1">Uncharacterized protein</fullName>
    </submittedName>
</protein>
<dbReference type="InterPro" id="IPR016783">
    <property type="entry name" value="Biofilm_formation_YmcA"/>
</dbReference>
<dbReference type="OrthoDB" id="2381760at2"/>
<dbReference type="PANTHER" id="PTHR38448">
    <property type="entry name" value="REGULATORY PROTEIN YLBF-RELATED"/>
    <property type="match status" value="1"/>
</dbReference>
<keyword evidence="2" id="KW-1185">Reference proteome</keyword>
<dbReference type="PANTHER" id="PTHR38448:SF1">
    <property type="entry name" value="YLBF FAMILY REGULATOR"/>
    <property type="match status" value="1"/>
</dbReference>
<comment type="caution">
    <text evidence="1">The sequence shown here is derived from an EMBL/GenBank/DDBJ whole genome shotgun (WGS) entry which is preliminary data.</text>
</comment>
<dbReference type="SUPFAM" id="SSF158622">
    <property type="entry name" value="YheA/YmcA-like"/>
    <property type="match status" value="1"/>
</dbReference>
<dbReference type="Gene3D" id="1.20.1500.10">
    <property type="entry name" value="YheA/YmcA-like"/>
    <property type="match status" value="1"/>
</dbReference>
<organism evidence="1 2">
    <name type="scientific">Tumebacillus flagellatus</name>
    <dbReference type="NCBI Taxonomy" id="1157490"/>
    <lineage>
        <taxon>Bacteria</taxon>
        <taxon>Bacillati</taxon>
        <taxon>Bacillota</taxon>
        <taxon>Bacilli</taxon>
        <taxon>Bacillales</taxon>
        <taxon>Alicyclobacillaceae</taxon>
        <taxon>Tumebacillus</taxon>
    </lineage>
</organism>
<proteinExistence type="predicted"/>
<dbReference type="InterPro" id="IPR052767">
    <property type="entry name" value="Bact_com_dev_regulator"/>
</dbReference>
<sequence>MTTLDRNEIWAQAFELGQLILESPEVLTYKEAERKMQENADINSKTTKFREMQWQYDRLAEHGTGPHLNGLRQDIEALAKDLDSYPEVQAYKAAMKRVDELLKSVTDLIAATITEKAAE</sequence>
<dbReference type="EMBL" id="JMIR01000021">
    <property type="protein sequence ID" value="KEO82492.1"/>
    <property type="molecule type" value="Genomic_DNA"/>
</dbReference>
<evidence type="ECO:0000313" key="1">
    <source>
        <dbReference type="EMBL" id="KEO82492.1"/>
    </source>
</evidence>
<dbReference type="InterPro" id="IPR023378">
    <property type="entry name" value="YheA/YmcA-like_dom_sf"/>
</dbReference>
<dbReference type="STRING" id="1157490.EL26_14725"/>
<evidence type="ECO:0000313" key="2">
    <source>
        <dbReference type="Proteomes" id="UP000027931"/>
    </source>
</evidence>
<dbReference type="PIRSF" id="PIRSF021287">
    <property type="entry name" value="Biofilm_formation_YmcA"/>
    <property type="match status" value="1"/>
</dbReference>
<dbReference type="AlphaFoldDB" id="A0A074M962"/>
<reference evidence="1 2" key="1">
    <citation type="journal article" date="2013" name="Int. J. Syst. Evol. Microbiol.">
        <title>Tumebacillus flagellatus sp. nov., an alpha-amylase/pullulanase-producing bacterium isolated from cassava wastewater.</title>
        <authorList>
            <person name="Wang Q."/>
            <person name="Xie N."/>
            <person name="Qin Y."/>
            <person name="Shen N."/>
            <person name="Zhu J."/>
            <person name="Mi H."/>
            <person name="Huang R."/>
        </authorList>
    </citation>
    <scope>NUCLEOTIDE SEQUENCE [LARGE SCALE GENOMIC DNA]</scope>
    <source>
        <strain evidence="1 2">GST4</strain>
    </source>
</reference>
<dbReference type="RefSeq" id="WP_038090028.1">
    <property type="nucleotide sequence ID" value="NZ_JMIR01000021.1"/>
</dbReference>
<dbReference type="Pfam" id="PF06133">
    <property type="entry name" value="Com_YlbF"/>
    <property type="match status" value="1"/>
</dbReference>
<dbReference type="eggNOG" id="COG4550">
    <property type="taxonomic scope" value="Bacteria"/>
</dbReference>
<accession>A0A074M962</accession>
<dbReference type="InterPro" id="IPR010368">
    <property type="entry name" value="Com_YlbF"/>
</dbReference>